<feature type="region of interest" description="Disordered" evidence="1">
    <location>
        <begin position="95"/>
        <end position="126"/>
    </location>
</feature>
<evidence type="ECO:0000313" key="2">
    <source>
        <dbReference type="EMBL" id="VDN24380.1"/>
    </source>
</evidence>
<keyword evidence="3" id="KW-1185">Reference proteome</keyword>
<reference evidence="2 3" key="2">
    <citation type="submission" date="2018-11" db="EMBL/GenBank/DDBJ databases">
        <authorList>
            <consortium name="Pathogen Informatics"/>
        </authorList>
    </citation>
    <scope>NUCLEOTIDE SEQUENCE [LARGE SCALE GENOMIC DNA]</scope>
</reference>
<accession>A0A183E0S8</accession>
<evidence type="ECO:0000313" key="3">
    <source>
        <dbReference type="Proteomes" id="UP000271098"/>
    </source>
</evidence>
<proteinExistence type="predicted"/>
<protein>
    <submittedName>
        <fullName evidence="4">MIF4G domain-containing protein</fullName>
    </submittedName>
</protein>
<name>A0A183E0S8_9BILA</name>
<reference evidence="4" key="1">
    <citation type="submission" date="2016-06" db="UniProtKB">
        <authorList>
            <consortium name="WormBaseParasite"/>
        </authorList>
    </citation>
    <scope>IDENTIFICATION</scope>
</reference>
<feature type="compositionally biased region" description="Basic residues" evidence="1">
    <location>
        <begin position="115"/>
        <end position="126"/>
    </location>
</feature>
<dbReference type="EMBL" id="UYRT01081416">
    <property type="protein sequence ID" value="VDN24380.1"/>
    <property type="molecule type" value="Genomic_DNA"/>
</dbReference>
<dbReference type="Proteomes" id="UP000271098">
    <property type="component" value="Unassembled WGS sequence"/>
</dbReference>
<dbReference type="Gene3D" id="1.10.357.50">
    <property type="match status" value="1"/>
</dbReference>
<evidence type="ECO:0000256" key="1">
    <source>
        <dbReference type="SAM" id="MobiDB-lite"/>
    </source>
</evidence>
<dbReference type="AlphaFoldDB" id="A0A183E0S8"/>
<organism evidence="4">
    <name type="scientific">Gongylonema pulchrum</name>
    <dbReference type="NCBI Taxonomy" id="637853"/>
    <lineage>
        <taxon>Eukaryota</taxon>
        <taxon>Metazoa</taxon>
        <taxon>Ecdysozoa</taxon>
        <taxon>Nematoda</taxon>
        <taxon>Chromadorea</taxon>
        <taxon>Rhabditida</taxon>
        <taxon>Spirurina</taxon>
        <taxon>Spiruromorpha</taxon>
        <taxon>Spiruroidea</taxon>
        <taxon>Gongylonematidae</taxon>
        <taxon>Gongylonema</taxon>
    </lineage>
</organism>
<sequence>MTLAREISDEIVPRVLNECLHEYIRLISHVEGKRGNFIIELRNKGLDQREHTLEYTKTMIAMANNLDLCAESTEKFKKYIEGMANAAEEATVLNKAPRRKRISSATVDASAETRHRSKPMNRKMQG</sequence>
<dbReference type="WBParaSite" id="GPUH_0001458801-mRNA-1">
    <property type="protein sequence ID" value="GPUH_0001458801-mRNA-1"/>
    <property type="gene ID" value="GPUH_0001458801"/>
</dbReference>
<gene>
    <name evidence="2" type="ORF">GPUH_LOCUS14569</name>
</gene>
<evidence type="ECO:0000313" key="4">
    <source>
        <dbReference type="WBParaSite" id="GPUH_0001458801-mRNA-1"/>
    </source>
</evidence>
<dbReference type="OrthoDB" id="5865704at2759"/>